<dbReference type="Proteomes" id="UP001589833">
    <property type="component" value="Unassembled WGS sequence"/>
</dbReference>
<dbReference type="PANTHER" id="PTHR43767:SF9">
    <property type="entry name" value="LONG-CHAIN-FATTY-ACID--COA LIGASE"/>
    <property type="match status" value="1"/>
</dbReference>
<sequence length="568" mass="63910">MTTVEKIWLDSYPEEVPHSIDYDEGCLHDYLKLSASKYANNTALHFLGKDMTYTELYEQAKQFANQLQSLGVKKGDRVAIMLANCPQGVISYYGALMIGAVVVQTNPLYVERELEHQLIDSGAKVIICLDLVFSRVEKVRSKTNLEHVIVTSIKDYLPFPKNLLYPFVQKKTTGIKVDIEYNHKTIAFKPFLKAGKPNEVLVEMNPAEDLALLQYTGGTTGPAKGVMLTHKNLVVNTLQCIHWTYKTTPGQEKGLAVLPFFHVYGMTVSMNFAIMNGNTTVILPKFDTKDVLKTIEKQKITLFPGAPTMYVALINDPSIKDHDLSSIKACLSGAAPLPLEVQQKFEQLTGGKLVEGYGLTETSPVAISTPIWGKRKTGSIGIPWPDTEATVISAETGEPADIGEVGEIAIRGPQVMKGYWNRPEETTKVFNEDWFMTGDMGYMDDEGYFYIVDRKKDMIIAGGFNIYPREIEEVLYEHEAIQEAVIIGVPDEYRGETVKAFVVLKEGKKMTEQELNEYCRKNLAAYKVPRLYEFRDELPKTLVGKILRRVLVEEEKQKQESQEKVSNN</sequence>
<dbReference type="SUPFAM" id="SSF56801">
    <property type="entry name" value="Acetyl-CoA synthetase-like"/>
    <property type="match status" value="1"/>
</dbReference>
<dbReference type="InterPro" id="IPR045851">
    <property type="entry name" value="AMP-bd_C_sf"/>
</dbReference>
<keyword evidence="4" id="KW-1185">Reference proteome</keyword>
<protein>
    <submittedName>
        <fullName evidence="3">Long-chain-fatty-acid--CoA ligase</fullName>
        <ecNumber evidence="3">6.2.1.3</ecNumber>
    </submittedName>
</protein>
<dbReference type="Gene3D" id="3.30.300.30">
    <property type="match status" value="1"/>
</dbReference>
<evidence type="ECO:0000313" key="4">
    <source>
        <dbReference type="Proteomes" id="UP001589833"/>
    </source>
</evidence>
<dbReference type="PANTHER" id="PTHR43767">
    <property type="entry name" value="LONG-CHAIN-FATTY-ACID--COA LIGASE"/>
    <property type="match status" value="1"/>
</dbReference>
<dbReference type="Gene3D" id="2.30.38.10">
    <property type="entry name" value="Luciferase, Domain 3"/>
    <property type="match status" value="1"/>
</dbReference>
<dbReference type="EMBL" id="JBHLTR010000003">
    <property type="protein sequence ID" value="MFC0557874.1"/>
    <property type="molecule type" value="Genomic_DNA"/>
</dbReference>
<dbReference type="PROSITE" id="PS00455">
    <property type="entry name" value="AMP_BINDING"/>
    <property type="match status" value="1"/>
</dbReference>
<dbReference type="InterPro" id="IPR020845">
    <property type="entry name" value="AMP-binding_CS"/>
</dbReference>
<gene>
    <name evidence="3" type="ORF">ACFFH4_02250</name>
</gene>
<comment type="caution">
    <text evidence="3">The sequence shown here is derived from an EMBL/GenBank/DDBJ whole genome shotgun (WGS) entry which is preliminary data.</text>
</comment>
<evidence type="ECO:0000259" key="1">
    <source>
        <dbReference type="Pfam" id="PF00501"/>
    </source>
</evidence>
<feature type="domain" description="AMP-dependent synthetase/ligase" evidence="1">
    <location>
        <begin position="34"/>
        <end position="420"/>
    </location>
</feature>
<evidence type="ECO:0000313" key="3">
    <source>
        <dbReference type="EMBL" id="MFC0557874.1"/>
    </source>
</evidence>
<evidence type="ECO:0000259" key="2">
    <source>
        <dbReference type="Pfam" id="PF13193"/>
    </source>
</evidence>
<keyword evidence="3" id="KW-0436">Ligase</keyword>
<dbReference type="Pfam" id="PF13193">
    <property type="entry name" value="AMP-binding_C"/>
    <property type="match status" value="1"/>
</dbReference>
<feature type="domain" description="AMP-binding enzyme C-terminal" evidence="2">
    <location>
        <begin position="470"/>
        <end position="545"/>
    </location>
</feature>
<dbReference type="InterPro" id="IPR025110">
    <property type="entry name" value="AMP-bd_C"/>
</dbReference>
<dbReference type="GO" id="GO:0004467">
    <property type="term" value="F:long-chain fatty acid-CoA ligase activity"/>
    <property type="evidence" value="ECO:0007669"/>
    <property type="project" value="UniProtKB-EC"/>
</dbReference>
<dbReference type="InterPro" id="IPR050237">
    <property type="entry name" value="ATP-dep_AMP-bd_enzyme"/>
</dbReference>
<dbReference type="NCBIfam" id="NF004837">
    <property type="entry name" value="PRK06187.1"/>
    <property type="match status" value="1"/>
</dbReference>
<dbReference type="CDD" id="cd05936">
    <property type="entry name" value="FC-FACS_FadD_like"/>
    <property type="match status" value="1"/>
</dbReference>
<organism evidence="3 4">
    <name type="scientific">Halalkalibacter alkalisediminis</name>
    <dbReference type="NCBI Taxonomy" id="935616"/>
    <lineage>
        <taxon>Bacteria</taxon>
        <taxon>Bacillati</taxon>
        <taxon>Bacillota</taxon>
        <taxon>Bacilli</taxon>
        <taxon>Bacillales</taxon>
        <taxon>Bacillaceae</taxon>
        <taxon>Halalkalibacter</taxon>
    </lineage>
</organism>
<dbReference type="InterPro" id="IPR000873">
    <property type="entry name" value="AMP-dep_synth/lig_dom"/>
</dbReference>
<accession>A0ABV6NB56</accession>
<reference evidence="3 4" key="1">
    <citation type="submission" date="2024-09" db="EMBL/GenBank/DDBJ databases">
        <authorList>
            <person name="Sun Q."/>
            <person name="Mori K."/>
        </authorList>
    </citation>
    <scope>NUCLEOTIDE SEQUENCE [LARGE SCALE GENOMIC DNA]</scope>
    <source>
        <strain evidence="3 4">NCAIM B.02301</strain>
    </source>
</reference>
<dbReference type="RefSeq" id="WP_273843384.1">
    <property type="nucleotide sequence ID" value="NZ_JAQQWT010000006.1"/>
</dbReference>
<dbReference type="Pfam" id="PF00501">
    <property type="entry name" value="AMP-binding"/>
    <property type="match status" value="1"/>
</dbReference>
<dbReference type="EC" id="6.2.1.3" evidence="3"/>
<dbReference type="Gene3D" id="3.40.50.980">
    <property type="match status" value="2"/>
</dbReference>
<name>A0ABV6NB56_9BACI</name>
<proteinExistence type="predicted"/>